<dbReference type="SUPFAM" id="SSF56420">
    <property type="entry name" value="Peptide deformylase"/>
    <property type="match status" value="1"/>
</dbReference>
<dbReference type="EMBL" id="QEQG01000007">
    <property type="protein sequence ID" value="RDF10722.1"/>
    <property type="molecule type" value="Genomic_DNA"/>
</dbReference>
<feature type="binding site" evidence="6">
    <location>
        <position position="133"/>
    </location>
    <ligand>
        <name>Fe cation</name>
        <dbReference type="ChEBI" id="CHEBI:24875"/>
    </ligand>
</feature>
<feature type="active site" evidence="6">
    <location>
        <position position="134"/>
    </location>
</feature>
<evidence type="ECO:0000313" key="9">
    <source>
        <dbReference type="Proteomes" id="UP000253872"/>
    </source>
</evidence>
<dbReference type="PANTHER" id="PTHR10458:SF21">
    <property type="entry name" value="PEPTIDE DEFORMYLASE"/>
    <property type="match status" value="1"/>
</dbReference>
<comment type="cofactor">
    <cofactor evidence="6">
        <name>Fe(2+)</name>
        <dbReference type="ChEBI" id="CHEBI:29033"/>
    </cofactor>
    <text evidence="6">Binds 1 Fe(2+) ion.</text>
</comment>
<dbReference type="Pfam" id="PF01327">
    <property type="entry name" value="Pep_deformylase"/>
    <property type="match status" value="1"/>
</dbReference>
<evidence type="ECO:0000256" key="3">
    <source>
        <dbReference type="ARBA" id="ARBA00022801"/>
    </source>
</evidence>
<name>A0A369YFK6_9PAST</name>
<dbReference type="CDD" id="cd00487">
    <property type="entry name" value="Pep_deformylase"/>
    <property type="match status" value="1"/>
</dbReference>
<dbReference type="HAMAP" id="MF_00163">
    <property type="entry name" value="Pep_deformylase"/>
    <property type="match status" value="1"/>
</dbReference>
<evidence type="ECO:0000256" key="1">
    <source>
        <dbReference type="ARBA" id="ARBA00010759"/>
    </source>
</evidence>
<evidence type="ECO:0000256" key="4">
    <source>
        <dbReference type="ARBA" id="ARBA00022917"/>
    </source>
</evidence>
<dbReference type="FunFam" id="3.90.45.10:FF:000001">
    <property type="entry name" value="Peptide deformylase"/>
    <property type="match status" value="1"/>
</dbReference>
<proteinExistence type="inferred from homology"/>
<keyword evidence="3 6" id="KW-0378">Hydrolase</keyword>
<keyword evidence="5 6" id="KW-0408">Iron</keyword>
<evidence type="ECO:0000313" key="8">
    <source>
        <dbReference type="EMBL" id="RDF10722.1"/>
    </source>
</evidence>
<dbReference type="STRING" id="1035839.GCA_000238795_01293"/>
<organism evidence="7 9">
    <name type="scientific">Haemophilus sputorum</name>
    <dbReference type="NCBI Taxonomy" id="1078480"/>
    <lineage>
        <taxon>Bacteria</taxon>
        <taxon>Pseudomonadati</taxon>
        <taxon>Pseudomonadota</taxon>
        <taxon>Gammaproteobacteria</taxon>
        <taxon>Pasteurellales</taxon>
        <taxon>Pasteurellaceae</taxon>
        <taxon>Haemophilus</taxon>
    </lineage>
</organism>
<dbReference type="Proteomes" id="UP000253950">
    <property type="component" value="Unassembled WGS sequence"/>
</dbReference>
<keyword evidence="2 6" id="KW-0479">Metal-binding</keyword>
<dbReference type="RefSeq" id="WP_010128999.1">
    <property type="nucleotide sequence ID" value="NZ_JANFLW010000006.1"/>
</dbReference>
<dbReference type="AlphaFoldDB" id="A0A369YFK6"/>
<evidence type="ECO:0000256" key="6">
    <source>
        <dbReference type="HAMAP-Rule" id="MF_00163"/>
    </source>
</evidence>
<dbReference type="NCBIfam" id="TIGR00079">
    <property type="entry name" value="pept_deformyl"/>
    <property type="match status" value="1"/>
</dbReference>
<dbReference type="PRINTS" id="PR01576">
    <property type="entry name" value="PDEFORMYLASE"/>
</dbReference>
<dbReference type="GO" id="GO:0006412">
    <property type="term" value="P:translation"/>
    <property type="evidence" value="ECO:0007669"/>
    <property type="project" value="UniProtKB-UniRule"/>
</dbReference>
<comment type="caution">
    <text evidence="7">The sequence shown here is derived from an EMBL/GenBank/DDBJ whole genome shotgun (WGS) entry which is preliminary data.</text>
</comment>
<protein>
    <recommendedName>
        <fullName evidence="6">Peptide deformylase</fullName>
        <shortName evidence="6">PDF</shortName>
        <ecNumber evidence="6">3.5.1.88</ecNumber>
    </recommendedName>
    <alternativeName>
        <fullName evidence="6">Polypeptide deformylase</fullName>
    </alternativeName>
</protein>
<keyword evidence="10" id="KW-1185">Reference proteome</keyword>
<evidence type="ECO:0000256" key="2">
    <source>
        <dbReference type="ARBA" id="ARBA00022723"/>
    </source>
</evidence>
<dbReference type="GO" id="GO:0042586">
    <property type="term" value="F:peptide deformylase activity"/>
    <property type="evidence" value="ECO:0007669"/>
    <property type="project" value="UniProtKB-UniRule"/>
</dbReference>
<keyword evidence="4 6" id="KW-0648">Protein biosynthesis</keyword>
<sequence>MAVLEVVLYPDEKLATVCEPVAKVDAELNQFIDDMFETMYEHEGIGLAAPQVGVLNRVITIDIEGDKTNQVVLINPEILESSGETGIEEGCLSIPGHRALVPRKEKVKVKALNRQGEEVIYDADGLFAICIQHEIDHLNGVLFVDHISALKRQRIKEKMQKLKKQLARAAK</sequence>
<gene>
    <name evidence="6 7" type="primary">def</name>
    <name evidence="8" type="ORF">DPV84_07520</name>
    <name evidence="7" type="ORF">DPV93_04940</name>
</gene>
<dbReference type="GO" id="GO:0046872">
    <property type="term" value="F:metal ion binding"/>
    <property type="evidence" value="ECO:0007669"/>
    <property type="project" value="UniProtKB-KW"/>
</dbReference>
<dbReference type="NCBIfam" id="NF001159">
    <property type="entry name" value="PRK00150.1-3"/>
    <property type="match status" value="1"/>
</dbReference>
<evidence type="ECO:0000256" key="5">
    <source>
        <dbReference type="ARBA" id="ARBA00023004"/>
    </source>
</evidence>
<dbReference type="EMBL" id="QEPN01000003">
    <property type="protein sequence ID" value="RDE72628.1"/>
    <property type="molecule type" value="Genomic_DNA"/>
</dbReference>
<evidence type="ECO:0000313" key="7">
    <source>
        <dbReference type="EMBL" id="RDE72628.1"/>
    </source>
</evidence>
<comment type="similarity">
    <text evidence="1 6">Belongs to the polypeptide deformylase family.</text>
</comment>
<feature type="binding site" evidence="6">
    <location>
        <position position="137"/>
    </location>
    <ligand>
        <name>Fe cation</name>
        <dbReference type="ChEBI" id="CHEBI:24875"/>
    </ligand>
</feature>
<comment type="function">
    <text evidence="6">Removes the formyl group from the N-terminal Met of newly synthesized proteins. Requires at least a dipeptide for an efficient rate of reaction. N-terminal L-methionine is a prerequisite for activity but the enzyme has broad specificity at other positions.</text>
</comment>
<dbReference type="InterPro" id="IPR023635">
    <property type="entry name" value="Peptide_deformylase"/>
</dbReference>
<accession>A0A369YFK6</accession>
<dbReference type="Proteomes" id="UP000253872">
    <property type="component" value="Unassembled WGS sequence"/>
</dbReference>
<dbReference type="InterPro" id="IPR036821">
    <property type="entry name" value="Peptide_deformylase_sf"/>
</dbReference>
<dbReference type="EC" id="3.5.1.88" evidence="6"/>
<dbReference type="PIRSF" id="PIRSF004749">
    <property type="entry name" value="Pep_def"/>
    <property type="match status" value="1"/>
</dbReference>
<feature type="binding site" evidence="6">
    <location>
        <position position="91"/>
    </location>
    <ligand>
        <name>Fe cation</name>
        <dbReference type="ChEBI" id="CHEBI:24875"/>
    </ligand>
</feature>
<comment type="catalytic activity">
    <reaction evidence="6">
        <text>N-terminal N-formyl-L-methionyl-[peptide] + H2O = N-terminal L-methionyl-[peptide] + formate</text>
        <dbReference type="Rhea" id="RHEA:24420"/>
        <dbReference type="Rhea" id="RHEA-COMP:10639"/>
        <dbReference type="Rhea" id="RHEA-COMP:10640"/>
        <dbReference type="ChEBI" id="CHEBI:15377"/>
        <dbReference type="ChEBI" id="CHEBI:15740"/>
        <dbReference type="ChEBI" id="CHEBI:49298"/>
        <dbReference type="ChEBI" id="CHEBI:64731"/>
        <dbReference type="EC" id="3.5.1.88"/>
    </reaction>
</comment>
<dbReference type="Gene3D" id="3.90.45.10">
    <property type="entry name" value="Peptide deformylase"/>
    <property type="match status" value="1"/>
</dbReference>
<dbReference type="PANTHER" id="PTHR10458">
    <property type="entry name" value="PEPTIDE DEFORMYLASE"/>
    <property type="match status" value="1"/>
</dbReference>
<evidence type="ECO:0000313" key="10">
    <source>
        <dbReference type="Proteomes" id="UP000253950"/>
    </source>
</evidence>
<reference evidence="9 10" key="1">
    <citation type="submission" date="2018-05" db="EMBL/GenBank/DDBJ databases">
        <title>Draft Genome Sequences for a Diverse set of 7 Haemophilus Species.</title>
        <authorList>
            <person name="Nichols M."/>
            <person name="Topaz N."/>
            <person name="Wang X."/>
            <person name="Wang X."/>
            <person name="Boxrud D."/>
        </authorList>
    </citation>
    <scope>NUCLEOTIDE SEQUENCE [LARGE SCALE GENOMIC DNA]</scope>
    <source>
        <strain evidence="7 9">C2002001239</strain>
        <strain evidence="8 10">C2015005473</strain>
    </source>
</reference>